<dbReference type="AlphaFoldDB" id="A0A369BPT1"/>
<reference evidence="1 2" key="1">
    <citation type="submission" date="2018-07" db="EMBL/GenBank/DDBJ databases">
        <title>Genomic Encyclopedia of Type Strains, Phase III (KMG-III): the genomes of soil and plant-associated and newly described type strains.</title>
        <authorList>
            <person name="Whitman W."/>
        </authorList>
    </citation>
    <scope>NUCLEOTIDE SEQUENCE [LARGE SCALE GENOMIC DNA]</scope>
    <source>
        <strain evidence="1 2">CECT 8333</strain>
    </source>
</reference>
<dbReference type="RefSeq" id="WP_114494585.1">
    <property type="nucleotide sequence ID" value="NZ_QPJW01000001.1"/>
</dbReference>
<evidence type="ECO:0000313" key="2">
    <source>
        <dbReference type="Proteomes" id="UP000253090"/>
    </source>
</evidence>
<dbReference type="Proteomes" id="UP000253090">
    <property type="component" value="Unassembled WGS sequence"/>
</dbReference>
<protein>
    <submittedName>
        <fullName evidence="1">Tail fiber-like repeat protein</fullName>
    </submittedName>
</protein>
<dbReference type="Pfam" id="PF03406">
    <property type="entry name" value="Phage_fiber_2"/>
    <property type="match status" value="1"/>
</dbReference>
<dbReference type="GO" id="GO:0019062">
    <property type="term" value="P:virion attachment to host cell"/>
    <property type="evidence" value="ECO:0007669"/>
    <property type="project" value="InterPro"/>
</dbReference>
<keyword evidence="2" id="KW-1185">Reference proteome</keyword>
<sequence>MASNTPNLNLLKKDPVTDGNDTFNIQTMLNDNWDKIDAAVGEVREELHAIEIPYASLTVPGIVQLSNETNGTRENVAATELAMGKVAVQLADKASKTYVDAKPWQKHKLTDDSGRGVDISGTDLDSLFTNGQYFGTSLYNTPVVGNWFYVEVFGYLNTNFCMQRVTVLENSIPTLYMRMRYAGAWGAWSPDLFQSGVNAKISIADAVNAKGVPASANDTWSSIAAKIGQISVSGRFAKGTIISSADTIIVERPNSTQSSVSVVTYIGLTFMPRVIFLTSGSTIIIYSSDINYGGNFAADILVFTNNSVIDYKFDGPLVVTSSGFSLPVPGNLISTSFFWWAYD</sequence>
<dbReference type="InterPro" id="IPR005068">
    <property type="entry name" value="Phage_lambda_Stf-r2"/>
</dbReference>
<accession>A0A369BPT1</accession>
<dbReference type="GO" id="GO:0046718">
    <property type="term" value="P:symbiont entry into host cell"/>
    <property type="evidence" value="ECO:0007669"/>
    <property type="project" value="InterPro"/>
</dbReference>
<dbReference type="CDD" id="cd19958">
    <property type="entry name" value="pyocin_knob"/>
    <property type="match status" value="1"/>
</dbReference>
<dbReference type="EMBL" id="QPJW01000001">
    <property type="protein sequence ID" value="RCX22616.1"/>
    <property type="molecule type" value="Genomic_DNA"/>
</dbReference>
<dbReference type="OrthoDB" id="1958147at2"/>
<proteinExistence type="predicted"/>
<evidence type="ECO:0000313" key="1">
    <source>
        <dbReference type="EMBL" id="RCX22616.1"/>
    </source>
</evidence>
<gene>
    <name evidence="1" type="ORF">DFP94_101196</name>
</gene>
<comment type="caution">
    <text evidence="1">The sequence shown here is derived from an EMBL/GenBank/DDBJ whole genome shotgun (WGS) entry which is preliminary data.</text>
</comment>
<name>A0A369BPT1_9BACL</name>
<organism evidence="1 2">
    <name type="scientific">Fontibacillus phaseoli</name>
    <dbReference type="NCBI Taxonomy" id="1416533"/>
    <lineage>
        <taxon>Bacteria</taxon>
        <taxon>Bacillati</taxon>
        <taxon>Bacillota</taxon>
        <taxon>Bacilli</taxon>
        <taxon>Bacillales</taxon>
        <taxon>Paenibacillaceae</taxon>
        <taxon>Fontibacillus</taxon>
    </lineage>
</organism>